<reference evidence="2" key="1">
    <citation type="journal article" date="2016" name="Genome Announc.">
        <title>Genome sequence of Ustilaginoidea virens IPU010, a rice pathogenic fungus causing false smut.</title>
        <authorList>
            <person name="Kumagai T."/>
            <person name="Ishii T."/>
            <person name="Terai G."/>
            <person name="Umemura M."/>
            <person name="Machida M."/>
            <person name="Asai K."/>
        </authorList>
    </citation>
    <scope>NUCLEOTIDE SEQUENCE [LARGE SCALE GENOMIC DNA]</scope>
    <source>
        <strain evidence="2">IPU010</strain>
    </source>
</reference>
<protein>
    <submittedName>
        <fullName evidence="1">Uncharacterized protein</fullName>
    </submittedName>
</protein>
<evidence type="ECO:0000313" key="1">
    <source>
        <dbReference type="EMBL" id="GAO15956.1"/>
    </source>
</evidence>
<organism evidence="1 2">
    <name type="scientific">Ustilaginoidea virens</name>
    <name type="common">Rice false smut fungus</name>
    <name type="synonym">Villosiclava virens</name>
    <dbReference type="NCBI Taxonomy" id="1159556"/>
    <lineage>
        <taxon>Eukaryota</taxon>
        <taxon>Fungi</taxon>
        <taxon>Dikarya</taxon>
        <taxon>Ascomycota</taxon>
        <taxon>Pezizomycotina</taxon>
        <taxon>Sordariomycetes</taxon>
        <taxon>Hypocreomycetidae</taxon>
        <taxon>Hypocreales</taxon>
        <taxon>Clavicipitaceae</taxon>
        <taxon>Ustilaginoidea</taxon>
    </lineage>
</organism>
<comment type="caution">
    <text evidence="1">The sequence shown here is derived from an EMBL/GenBank/DDBJ whole genome shotgun (WGS) entry which is preliminary data.</text>
</comment>
<gene>
    <name evidence="1" type="ORF">UVI_02039760</name>
</gene>
<name>A0A1B5KY23_USTVR</name>
<dbReference type="Proteomes" id="UP000054053">
    <property type="component" value="Unassembled WGS sequence"/>
</dbReference>
<dbReference type="AlphaFoldDB" id="A0A1B5KY23"/>
<sequence length="67" mass="7216">MKMGNAVRLVVGDGQWKRSKCEAAEVVALYRVTSGKIGKVPKLMAGFITSTFSSFLVQAHNSRLASS</sequence>
<accession>A0A1B5KY23</accession>
<dbReference type="EMBL" id="BBTG02000022">
    <property type="protein sequence ID" value="GAO15956.1"/>
    <property type="molecule type" value="Genomic_DNA"/>
</dbReference>
<evidence type="ECO:0000313" key="2">
    <source>
        <dbReference type="Proteomes" id="UP000054053"/>
    </source>
</evidence>
<proteinExistence type="predicted"/>